<feature type="compositionally biased region" description="Low complexity" evidence="1">
    <location>
        <begin position="1"/>
        <end position="20"/>
    </location>
</feature>
<dbReference type="SUPFAM" id="SSF109709">
    <property type="entry name" value="KorB DNA-binding domain-like"/>
    <property type="match status" value="1"/>
</dbReference>
<feature type="region of interest" description="Disordered" evidence="1">
    <location>
        <begin position="301"/>
        <end position="320"/>
    </location>
</feature>
<feature type="compositionally biased region" description="Basic and acidic residues" evidence="1">
    <location>
        <begin position="353"/>
        <end position="363"/>
    </location>
</feature>
<organism evidence="2 3">
    <name type="scientific">Pseudonocardia kongjuensis</name>
    <dbReference type="NCBI Taxonomy" id="102227"/>
    <lineage>
        <taxon>Bacteria</taxon>
        <taxon>Bacillati</taxon>
        <taxon>Actinomycetota</taxon>
        <taxon>Actinomycetes</taxon>
        <taxon>Pseudonocardiales</taxon>
        <taxon>Pseudonocardiaceae</taxon>
        <taxon>Pseudonocardia</taxon>
    </lineage>
</organism>
<feature type="region of interest" description="Disordered" evidence="1">
    <location>
        <begin position="544"/>
        <end position="577"/>
    </location>
</feature>
<evidence type="ECO:0000313" key="2">
    <source>
        <dbReference type="EMBL" id="GAA1388541.1"/>
    </source>
</evidence>
<dbReference type="EMBL" id="BAAAJK010000008">
    <property type="protein sequence ID" value="GAA1388541.1"/>
    <property type="molecule type" value="Genomic_DNA"/>
</dbReference>
<feature type="compositionally biased region" description="Basic and acidic residues" evidence="1">
    <location>
        <begin position="375"/>
        <end position="393"/>
    </location>
</feature>
<evidence type="ECO:0000256" key="1">
    <source>
        <dbReference type="SAM" id="MobiDB-lite"/>
    </source>
</evidence>
<feature type="region of interest" description="Disordered" evidence="1">
    <location>
        <begin position="353"/>
        <end position="393"/>
    </location>
</feature>
<evidence type="ECO:0008006" key="4">
    <source>
        <dbReference type="Google" id="ProtNLM"/>
    </source>
</evidence>
<gene>
    <name evidence="2" type="ORF">GCM10009613_26030</name>
</gene>
<keyword evidence="3" id="KW-1185">Reference proteome</keyword>
<dbReference type="Gene3D" id="3.90.1530.30">
    <property type="match status" value="1"/>
</dbReference>
<evidence type="ECO:0000313" key="3">
    <source>
        <dbReference type="Proteomes" id="UP001501414"/>
    </source>
</evidence>
<proteinExistence type="predicted"/>
<dbReference type="InterPro" id="IPR036086">
    <property type="entry name" value="ParB/Sulfiredoxin_sf"/>
</dbReference>
<accession>A0ABP4IHU6</accession>
<dbReference type="SUPFAM" id="SSF110849">
    <property type="entry name" value="ParB/Sulfiredoxin"/>
    <property type="match status" value="1"/>
</dbReference>
<dbReference type="CDD" id="cd16387">
    <property type="entry name" value="ParB_N_Srx"/>
    <property type="match status" value="1"/>
</dbReference>
<protein>
    <recommendedName>
        <fullName evidence="4">ParB/Sulfiredoxin domain-containing protein</fullName>
    </recommendedName>
</protein>
<reference evidence="3" key="1">
    <citation type="journal article" date="2019" name="Int. J. Syst. Evol. Microbiol.">
        <title>The Global Catalogue of Microorganisms (GCM) 10K type strain sequencing project: providing services to taxonomists for standard genome sequencing and annotation.</title>
        <authorList>
            <consortium name="The Broad Institute Genomics Platform"/>
            <consortium name="The Broad Institute Genome Sequencing Center for Infectious Disease"/>
            <person name="Wu L."/>
            <person name="Ma J."/>
        </authorList>
    </citation>
    <scope>NUCLEOTIDE SEQUENCE [LARGE SCALE GENOMIC DNA]</scope>
    <source>
        <strain evidence="3">JCM 11896</strain>
    </source>
</reference>
<comment type="caution">
    <text evidence="2">The sequence shown here is derived from an EMBL/GenBank/DDBJ whole genome shotgun (WGS) entry which is preliminary data.</text>
</comment>
<feature type="region of interest" description="Disordered" evidence="1">
    <location>
        <begin position="1"/>
        <end position="38"/>
    </location>
</feature>
<dbReference type="Proteomes" id="UP001501414">
    <property type="component" value="Unassembled WGS sequence"/>
</dbReference>
<name>A0ABP4IHU6_9PSEU</name>
<sequence length="577" mass="62825">MKGLLPMTTEPTTEPTTEATVGTDDQPDTEFDTTRPGFDTSEALSTLDQLGELAWADPAELVLEVNTRTEVHLDPHFCASVRDRGVREPISVYRRDDGDGDGSSVLVVRKGQRRTLAALKAGLARVRVLVEPQTTTADTDTEPERARRTHDAERIIDQLTENQHRAGISDAEQVIAHQQLLGLGMSRAQIASTTRTPAKRVRQTTAVAGSARAIEVGARYDLDLVQMSVIAEFSDDDDAVAQLTETALQRPHQLAHAAQRLRDTRAERALCAALEDQLREDGVTVLGRDDGRHDTAMTLARLRPSGDDPSGTELTEDAHRDCPGHAATVTVRFDFDQGKTAHTLWVCTDPATHGHAERYDRPRSQTPAAPVGETDEQREAREDREREAAREARRTVIANNKAWESAQVVRRDWLRELFARKAAPKGAAIFVAAEFAQGDHDLRRAMESGNALASTLLGLGDAGGGYGYYSGRPNPIAEAARSSSAARATMLALALVLAAYEDGTTRDSWRNPTPSTRRYFAQLRDWGYALADVEQLVLTGDTTVDTTDVLQDPGDDVDVEQQAAPEGEEDSAAAALG</sequence>